<feature type="non-terminal residue" evidence="2">
    <location>
        <position position="297"/>
    </location>
</feature>
<evidence type="ECO:0000259" key="1">
    <source>
        <dbReference type="Pfam" id="PF13358"/>
    </source>
</evidence>
<dbReference type="InterPro" id="IPR009057">
    <property type="entry name" value="Homeodomain-like_sf"/>
</dbReference>
<accession>A0A538SKU8</accession>
<comment type="caution">
    <text evidence="2">The sequence shown here is derived from an EMBL/GenBank/DDBJ whole genome shotgun (WGS) entry which is preliminary data.</text>
</comment>
<dbReference type="NCBIfam" id="NF033545">
    <property type="entry name" value="transpos_IS630"/>
    <property type="match status" value="1"/>
</dbReference>
<dbReference type="SUPFAM" id="SSF46689">
    <property type="entry name" value="Homeodomain-like"/>
    <property type="match status" value="1"/>
</dbReference>
<dbReference type="Pfam" id="PF13358">
    <property type="entry name" value="DDE_3"/>
    <property type="match status" value="1"/>
</dbReference>
<proteinExistence type="predicted"/>
<organism evidence="2 3">
    <name type="scientific">Eiseniibacteriota bacterium</name>
    <dbReference type="NCBI Taxonomy" id="2212470"/>
    <lineage>
        <taxon>Bacteria</taxon>
        <taxon>Candidatus Eiseniibacteriota</taxon>
    </lineage>
</organism>
<dbReference type="Proteomes" id="UP000320184">
    <property type="component" value="Unassembled WGS sequence"/>
</dbReference>
<reference evidence="2 3" key="1">
    <citation type="journal article" date="2019" name="Nat. Microbiol.">
        <title>Mediterranean grassland soil C-N compound turnover is dependent on rainfall and depth, and is mediated by genomically divergent microorganisms.</title>
        <authorList>
            <person name="Diamond S."/>
            <person name="Andeer P.F."/>
            <person name="Li Z."/>
            <person name="Crits-Christoph A."/>
            <person name="Burstein D."/>
            <person name="Anantharaman K."/>
            <person name="Lane K.R."/>
            <person name="Thomas B.C."/>
            <person name="Pan C."/>
            <person name="Northen T.R."/>
            <person name="Banfield J.F."/>
        </authorList>
    </citation>
    <scope>NUCLEOTIDE SEQUENCE [LARGE SCALE GENOMIC DNA]</scope>
    <source>
        <strain evidence="2">WS_3</strain>
    </source>
</reference>
<dbReference type="EMBL" id="VBOT01000049">
    <property type="protein sequence ID" value="TMQ51995.1"/>
    <property type="molecule type" value="Genomic_DNA"/>
</dbReference>
<name>A0A538SKU8_UNCEI</name>
<dbReference type="PANTHER" id="PTHR30347">
    <property type="entry name" value="POTASSIUM CHANNEL RELATED"/>
    <property type="match status" value="1"/>
</dbReference>
<evidence type="ECO:0000313" key="3">
    <source>
        <dbReference type="Proteomes" id="UP000320184"/>
    </source>
</evidence>
<protein>
    <submittedName>
        <fullName evidence="2">IS630 family transposase</fullName>
    </submittedName>
</protein>
<evidence type="ECO:0000313" key="2">
    <source>
        <dbReference type="EMBL" id="TMQ51995.1"/>
    </source>
</evidence>
<gene>
    <name evidence="2" type="ORF">E6K73_04255</name>
</gene>
<dbReference type="Pfam" id="PF13565">
    <property type="entry name" value="HTH_32"/>
    <property type="match status" value="1"/>
</dbReference>
<dbReference type="PANTHER" id="PTHR30347:SF1">
    <property type="entry name" value="MECHANOSENSITIVE CHANNEL MSCK"/>
    <property type="match status" value="1"/>
</dbReference>
<feature type="domain" description="Tc1-like transposase DDE" evidence="1">
    <location>
        <begin position="173"/>
        <end position="297"/>
    </location>
</feature>
<dbReference type="InterPro" id="IPR047655">
    <property type="entry name" value="Transpos_IS630-like"/>
</dbReference>
<dbReference type="InterPro" id="IPR038717">
    <property type="entry name" value="Tc1-like_DDE_dom"/>
</dbReference>
<sequence>MWSKAQALRVPDDDRDLLEHLIRSGSTPQKVALRARILLGAAEGKSNCELSTELSVSRPTILLWRKRYREAGIAGILKDAPRPGRRPVIDPGKVDAIVDATLHTQPRGATHWSVRTMAKAHRVSPSIVHRIWKAHRLQPHRVESFKLSRDPQFAPKVRDIVGLYLNPPDKALVLCVDEKSQIQALDRTQPVLPLGPGVPARQTHDYVRHGTTTLFAALNVLEGTVIGNCLPRHRHGEFLTFLDQIELETPAGKEIHLILDNYGTHTHPKVQQWFADHPRYHLHFTPTGASWLNLVER</sequence>
<dbReference type="InterPro" id="IPR052702">
    <property type="entry name" value="MscS-like_channel"/>
</dbReference>
<dbReference type="AlphaFoldDB" id="A0A538SKU8"/>